<dbReference type="Pfam" id="PF07669">
    <property type="entry name" value="Eco57I"/>
    <property type="match status" value="1"/>
</dbReference>
<evidence type="ECO:0000259" key="7">
    <source>
        <dbReference type="Pfam" id="PF07669"/>
    </source>
</evidence>
<protein>
    <recommendedName>
        <fullName evidence="1">site-specific DNA-methyltransferase (adenine-specific)</fullName>
        <ecNumber evidence="1">2.1.1.72</ecNumber>
    </recommendedName>
</protein>
<dbReference type="InterPro" id="IPR011639">
    <property type="entry name" value="MethylTrfase_TaqI-like_dom"/>
</dbReference>
<comment type="catalytic activity">
    <reaction evidence="5">
        <text>a 2'-deoxyadenosine in DNA + S-adenosyl-L-methionine = an N(6)-methyl-2'-deoxyadenosine in DNA + S-adenosyl-L-homocysteine + H(+)</text>
        <dbReference type="Rhea" id="RHEA:15197"/>
        <dbReference type="Rhea" id="RHEA-COMP:12418"/>
        <dbReference type="Rhea" id="RHEA-COMP:12419"/>
        <dbReference type="ChEBI" id="CHEBI:15378"/>
        <dbReference type="ChEBI" id="CHEBI:57856"/>
        <dbReference type="ChEBI" id="CHEBI:59789"/>
        <dbReference type="ChEBI" id="CHEBI:90615"/>
        <dbReference type="ChEBI" id="CHEBI:90616"/>
        <dbReference type="EC" id="2.1.1.72"/>
    </reaction>
</comment>
<dbReference type="Pfam" id="PF20466">
    <property type="entry name" value="MmeI_TRD"/>
    <property type="match status" value="1"/>
</dbReference>
<evidence type="ECO:0000256" key="6">
    <source>
        <dbReference type="SAM" id="MobiDB-lite"/>
    </source>
</evidence>
<proteinExistence type="predicted"/>
<feature type="domain" description="Type II methyltransferase M.TaqI-like" evidence="7">
    <location>
        <begin position="631"/>
        <end position="911"/>
    </location>
</feature>
<dbReference type="InterPro" id="IPR029063">
    <property type="entry name" value="SAM-dependent_MTases_sf"/>
</dbReference>
<dbReference type="GO" id="GO:0032259">
    <property type="term" value="P:methylation"/>
    <property type="evidence" value="ECO:0007669"/>
    <property type="project" value="UniProtKB-KW"/>
</dbReference>
<evidence type="ECO:0000256" key="4">
    <source>
        <dbReference type="ARBA" id="ARBA00022691"/>
    </source>
</evidence>
<feature type="compositionally biased region" description="Low complexity" evidence="6">
    <location>
        <begin position="100"/>
        <end position="109"/>
    </location>
</feature>
<reference evidence="9 12" key="2">
    <citation type="submission" date="2019-07" db="EMBL/GenBank/DDBJ databases">
        <title>Whole genome shotgun sequence of Myxococcus fulvus NBRC 100333.</title>
        <authorList>
            <person name="Hosoyama A."/>
            <person name="Uohara A."/>
            <person name="Ohji S."/>
            <person name="Ichikawa N."/>
        </authorList>
    </citation>
    <scope>NUCLEOTIDE SEQUENCE [LARGE SCALE GENOMIC DNA]</scope>
    <source>
        <strain evidence="9 12">NBRC 100333</strain>
    </source>
</reference>
<dbReference type="Gene3D" id="3.40.50.150">
    <property type="entry name" value="Vaccinia Virus protein VP39"/>
    <property type="match status" value="2"/>
</dbReference>
<organism evidence="9 12">
    <name type="scientific">Myxococcus fulvus</name>
    <dbReference type="NCBI Taxonomy" id="33"/>
    <lineage>
        <taxon>Bacteria</taxon>
        <taxon>Pseudomonadati</taxon>
        <taxon>Myxococcota</taxon>
        <taxon>Myxococcia</taxon>
        <taxon>Myxococcales</taxon>
        <taxon>Cystobacterineae</taxon>
        <taxon>Myxococcaceae</taxon>
        <taxon>Myxococcus</taxon>
    </lineage>
</organism>
<dbReference type="InterPro" id="IPR046820">
    <property type="entry name" value="MmeI_TRD"/>
</dbReference>
<dbReference type="GO" id="GO:0006304">
    <property type="term" value="P:DNA modification"/>
    <property type="evidence" value="ECO:0007669"/>
    <property type="project" value="InterPro"/>
</dbReference>
<reference evidence="10 11" key="1">
    <citation type="submission" date="2016-10" db="EMBL/GenBank/DDBJ databases">
        <authorList>
            <person name="Varghese N."/>
            <person name="Submissions S."/>
        </authorList>
    </citation>
    <scope>NUCLEOTIDE SEQUENCE [LARGE SCALE GENOMIC DNA]</scope>
    <source>
        <strain evidence="10 11">DSM 16525</strain>
    </source>
</reference>
<evidence type="ECO:0000256" key="2">
    <source>
        <dbReference type="ARBA" id="ARBA00022603"/>
    </source>
</evidence>
<feature type="region of interest" description="Disordered" evidence="6">
    <location>
        <begin position="1285"/>
        <end position="1304"/>
    </location>
</feature>
<evidence type="ECO:0000256" key="5">
    <source>
        <dbReference type="ARBA" id="ARBA00047942"/>
    </source>
</evidence>
<dbReference type="PRINTS" id="PR00507">
    <property type="entry name" value="N12N6MTFRASE"/>
</dbReference>
<evidence type="ECO:0000313" key="9">
    <source>
        <dbReference type="EMBL" id="GEN12119.1"/>
    </source>
</evidence>
<evidence type="ECO:0000256" key="3">
    <source>
        <dbReference type="ARBA" id="ARBA00022679"/>
    </source>
</evidence>
<dbReference type="PANTHER" id="PTHR33841">
    <property type="entry name" value="DNA METHYLTRANSFERASE YEEA-RELATED"/>
    <property type="match status" value="1"/>
</dbReference>
<sequence>MSGQSLGGDVERRYHQTWMGMAQPIEGLVVSIPVLEDAQCMQRLPVSAQSRFVLLAGRDAPRVTDVPRFLREVLGYTEDDFTTRFPEDLQLDIAEGQQTLKPTRGLLRRGPPPAKPEGLPDDSTHISRAAEGFSLLTWELPVGLDLDKKEDTTGAWFYEPTAKFDRLLRAARVPIGLLFNGDSVRLVYAPHGETSGHITFRFKDLVTAGGRPLFDAMVMLLHARRFFGVLPEHQLPSLLEQSRRRQADVTDELADQVLEALGILLTGFETAAERDGSRALDDALSRGEAHVYGGLLSTLLRLVFILYAEDRGLLPVGQEPYRDDLSVKALHAQLVEDSSQYPDSMNRRFGAWPRLLALFRCIYLGASHDKLQMPARRGQLFDPDEFPFLGDASSVDAEMEARVPPIDDETVLQVLERLVFLKGQRLSFKSLDVEQIGSVYEGLMGFHVKRLTSAGVCLKPSKVWVCVDDVLAQPAKRRAAWLEEEAGLDAKAVKALSKALEQASTQQMVLTALEPYRVRGTETQRASQWVLQPGDERRRTSSHYTPRSLSAPIVRRALEPLLKTMGPQPSSERLLNLKICDPAMGSGAFLVESCRFLADQVVAAWTREGVLQRDKHEDEVMRARRLVAQRCLYGVDKNPWAVKLAKLSLWLVTLAKTEPFTFLDHALKCGDSLVGLDLEQLQAFHWAPASKKQSELPWAFISQALKSSLEKREEILQLALDLEGPARKPLQLDLEPGRMKEGLLRDADSALGDIKRIANACVGAFFAHGSDKAREKERVRRLDLIGTWLSKAKNGVLPPMPADIAAFSSPSSTFHWPLEFPEVFHGRRPDPLDNEQPNKAAWVDGFVGNPPFAGKNAIVETGGENYLPWLQAVHEGAHGNADLSAHFFRRAFHLLGEHGSFGFIATNTIAQGDTRATGLKHLVDHGGHLYDAVRSMKWPVDGANVSVSVVHLAKGHVSLNLEPRLEGLFVKHLNSRLRGKPERADPVALTANIGKSFQGSIVLGMGFVLSPEQRATLVSKSSKNAARIFRYVGGEELNSDPSPELERHVINFGQMELLEAERWPELIRIVRELVKPERDKVKDRGAKQCWWQFIRPRPELYQALRPLGRCLATSRHSKHLIFSWQPSSVVFSEAVIVVPVEQSHWLTALQSRVHEVWARLLSSSMRNDLRYAPSDCFETFPFPNSASTSALDAIGERLHFERSQYMQAQNIGLTTTYNRLKDKSVTDTSTQCLRDLHVAVDQAVLEAYGWTDIHVPPYCGATPKQLEAFEDEVLDRLFDLNAQRAHEEAHPAARRPSKSRAQTA</sequence>
<evidence type="ECO:0000313" key="11">
    <source>
        <dbReference type="Proteomes" id="UP000183760"/>
    </source>
</evidence>
<accession>A0A511TD73</accession>
<dbReference type="EC" id="2.1.1.72" evidence="1"/>
<evidence type="ECO:0000256" key="1">
    <source>
        <dbReference type="ARBA" id="ARBA00011900"/>
    </source>
</evidence>
<dbReference type="OrthoDB" id="9761012at2"/>
<dbReference type="Proteomes" id="UP000321514">
    <property type="component" value="Unassembled WGS sequence"/>
</dbReference>
<dbReference type="EMBL" id="FOIB01000011">
    <property type="protein sequence ID" value="SEU36527.1"/>
    <property type="molecule type" value="Genomic_DNA"/>
</dbReference>
<comment type="caution">
    <text evidence="9">The sequence shown here is derived from an EMBL/GenBank/DDBJ whole genome shotgun (WGS) entry which is preliminary data.</text>
</comment>
<keyword evidence="4" id="KW-0949">S-adenosyl-L-methionine</keyword>
<dbReference type="InterPro" id="IPR050953">
    <property type="entry name" value="N4_N6_ade-DNA_methylase"/>
</dbReference>
<evidence type="ECO:0000313" key="10">
    <source>
        <dbReference type="EMBL" id="SEU36527.1"/>
    </source>
</evidence>
<keyword evidence="11" id="KW-1185">Reference proteome</keyword>
<dbReference type="EMBL" id="BJXR01000056">
    <property type="protein sequence ID" value="GEN12119.1"/>
    <property type="molecule type" value="Genomic_DNA"/>
</dbReference>
<dbReference type="RefSeq" id="WP_074958078.1">
    <property type="nucleotide sequence ID" value="NZ_BJXR01000056.1"/>
</dbReference>
<feature type="region of interest" description="Disordered" evidence="6">
    <location>
        <begin position="100"/>
        <end position="123"/>
    </location>
</feature>
<dbReference type="PANTHER" id="PTHR33841:SF1">
    <property type="entry name" value="DNA METHYLTRANSFERASE A"/>
    <property type="match status" value="1"/>
</dbReference>
<feature type="domain" description="MmeI-like target recognition" evidence="8">
    <location>
        <begin position="1005"/>
        <end position="1184"/>
    </location>
</feature>
<gene>
    <name evidence="9" type="ORF">MFU01_71560</name>
    <name evidence="10" type="ORF">SAMN05443572_111215</name>
</gene>
<dbReference type="SUPFAM" id="SSF53335">
    <property type="entry name" value="S-adenosyl-L-methionine-dependent methyltransferases"/>
    <property type="match status" value="1"/>
</dbReference>
<dbReference type="GO" id="GO:0009007">
    <property type="term" value="F:site-specific DNA-methyltransferase (adenine-specific) activity"/>
    <property type="evidence" value="ECO:0007669"/>
    <property type="project" value="UniProtKB-EC"/>
</dbReference>
<dbReference type="Proteomes" id="UP000183760">
    <property type="component" value="Unassembled WGS sequence"/>
</dbReference>
<keyword evidence="2 10" id="KW-0489">Methyltransferase</keyword>
<evidence type="ECO:0000259" key="8">
    <source>
        <dbReference type="Pfam" id="PF20466"/>
    </source>
</evidence>
<evidence type="ECO:0000313" key="12">
    <source>
        <dbReference type="Proteomes" id="UP000321514"/>
    </source>
</evidence>
<keyword evidence="3" id="KW-0808">Transferase</keyword>
<name>A0A511TD73_MYXFU</name>